<dbReference type="Proteomes" id="UP001557465">
    <property type="component" value="Unassembled WGS sequence"/>
</dbReference>
<evidence type="ECO:0000313" key="6">
    <source>
        <dbReference type="EMBL" id="MEX1663318.1"/>
    </source>
</evidence>
<gene>
    <name evidence="6" type="ORF">AB4874_17030</name>
</gene>
<protein>
    <submittedName>
        <fullName evidence="6">HAD family hydrolase</fullName>
    </submittedName>
</protein>
<keyword evidence="4" id="KW-0460">Magnesium</keyword>
<dbReference type="PANTHER" id="PTHR46193:SF18">
    <property type="entry name" value="HEXITOL PHOSPHATASE B"/>
    <property type="match status" value="1"/>
</dbReference>
<evidence type="ECO:0000256" key="5">
    <source>
        <dbReference type="ARBA" id="ARBA00023277"/>
    </source>
</evidence>
<dbReference type="Pfam" id="PF00702">
    <property type="entry name" value="Hydrolase"/>
    <property type="match status" value="1"/>
</dbReference>
<dbReference type="GO" id="GO:0016787">
    <property type="term" value="F:hydrolase activity"/>
    <property type="evidence" value="ECO:0007669"/>
    <property type="project" value="UniProtKB-KW"/>
</dbReference>
<comment type="similarity">
    <text evidence="2">Belongs to the HAD-like hydrolase superfamily. CbbY/CbbZ/Gph/YieH family.</text>
</comment>
<reference evidence="6 7" key="1">
    <citation type="journal article" date="2011" name="Int. J. Syst. Evol. Microbiol.">
        <title>Zhongshania antarctica gen. nov., sp. nov. and Zhongshania guokunii sp. nov., gammaproteobacteria respectively isolated from coastal attached (fast) ice and surface seawater of the Antarctic.</title>
        <authorList>
            <person name="Li H.J."/>
            <person name="Zhang X.Y."/>
            <person name="Chen C.X."/>
            <person name="Zhang Y.J."/>
            <person name="Gao Z.M."/>
            <person name="Yu Y."/>
            <person name="Chen X.L."/>
            <person name="Chen B."/>
            <person name="Zhang Y.Z."/>
        </authorList>
    </citation>
    <scope>NUCLEOTIDE SEQUENCE [LARGE SCALE GENOMIC DNA]</scope>
    <source>
        <strain evidence="6 7">15-R06ZXC-3</strain>
    </source>
</reference>
<dbReference type="InterPro" id="IPR023198">
    <property type="entry name" value="PGP-like_dom2"/>
</dbReference>
<keyword evidence="7" id="KW-1185">Reference proteome</keyword>
<name>A0ABV3TNW6_9RHOB</name>
<dbReference type="SUPFAM" id="SSF56784">
    <property type="entry name" value="HAD-like"/>
    <property type="match status" value="1"/>
</dbReference>
<dbReference type="PANTHER" id="PTHR46193">
    <property type="entry name" value="6-PHOSPHOGLUCONATE PHOSPHATASE"/>
    <property type="match status" value="1"/>
</dbReference>
<dbReference type="PRINTS" id="PR00413">
    <property type="entry name" value="HADHALOGNASE"/>
</dbReference>
<evidence type="ECO:0000256" key="4">
    <source>
        <dbReference type="ARBA" id="ARBA00022842"/>
    </source>
</evidence>
<evidence type="ECO:0000256" key="2">
    <source>
        <dbReference type="ARBA" id="ARBA00006171"/>
    </source>
</evidence>
<dbReference type="EMBL" id="JBFRYC010000014">
    <property type="protein sequence ID" value="MEX1663318.1"/>
    <property type="molecule type" value="Genomic_DNA"/>
</dbReference>
<dbReference type="SFLD" id="SFLDS00003">
    <property type="entry name" value="Haloacid_Dehalogenase"/>
    <property type="match status" value="1"/>
</dbReference>
<proteinExistence type="inferred from homology"/>
<keyword evidence="3" id="KW-0479">Metal-binding</keyword>
<keyword evidence="6" id="KW-0378">Hydrolase</keyword>
<sequence length="221" mass="23699">MTTRSLLQFRAAIFDLDGTLVVSEPAWELAKRRVVASLGIEVAQSVYDAFVGRGLRGFLNHVLGPDLSASRLGALAHQIGAEADILLPLMRQPLPGASQAVQHLADAGLQVAVCSSSPRRHIHEALEQLGLSRCVSVVVSGAELAKGKPDPLPYQDALRQLALESRDAFAVEDALPGVRSAHGAGLMTIGIGAECLKPDFEAYCSYRVPNYQEFNRLFLTG</sequence>
<keyword evidence="5" id="KW-0119">Carbohydrate metabolism</keyword>
<comment type="caution">
    <text evidence="6">The sequence shown here is derived from an EMBL/GenBank/DDBJ whole genome shotgun (WGS) entry which is preliminary data.</text>
</comment>
<organism evidence="6 7">
    <name type="scientific">Thioclava arctica</name>
    <dbReference type="NCBI Taxonomy" id="3238301"/>
    <lineage>
        <taxon>Bacteria</taxon>
        <taxon>Pseudomonadati</taxon>
        <taxon>Pseudomonadota</taxon>
        <taxon>Alphaproteobacteria</taxon>
        <taxon>Rhodobacterales</taxon>
        <taxon>Paracoccaceae</taxon>
        <taxon>Thioclava</taxon>
    </lineage>
</organism>
<comment type="cofactor">
    <cofactor evidence="1">
        <name>Mg(2+)</name>
        <dbReference type="ChEBI" id="CHEBI:18420"/>
    </cofactor>
</comment>
<evidence type="ECO:0000256" key="3">
    <source>
        <dbReference type="ARBA" id="ARBA00022723"/>
    </source>
</evidence>
<dbReference type="SFLD" id="SFLDG01129">
    <property type="entry name" value="C1.5:_HAD__Beta-PGM__Phosphata"/>
    <property type="match status" value="1"/>
</dbReference>
<dbReference type="InterPro" id="IPR036412">
    <property type="entry name" value="HAD-like_sf"/>
</dbReference>
<dbReference type="InterPro" id="IPR006439">
    <property type="entry name" value="HAD-SF_hydro_IA"/>
</dbReference>
<evidence type="ECO:0000256" key="1">
    <source>
        <dbReference type="ARBA" id="ARBA00001946"/>
    </source>
</evidence>
<dbReference type="CDD" id="cd07505">
    <property type="entry name" value="HAD_BPGM-like"/>
    <property type="match status" value="1"/>
</dbReference>
<dbReference type="Gene3D" id="1.10.150.240">
    <property type="entry name" value="Putative phosphatase, domain 2"/>
    <property type="match status" value="1"/>
</dbReference>
<dbReference type="NCBIfam" id="TIGR01509">
    <property type="entry name" value="HAD-SF-IA-v3"/>
    <property type="match status" value="1"/>
</dbReference>
<evidence type="ECO:0000313" key="7">
    <source>
        <dbReference type="Proteomes" id="UP001557465"/>
    </source>
</evidence>
<dbReference type="RefSeq" id="WP_368392878.1">
    <property type="nucleotide sequence ID" value="NZ_JBFRYC010000014.1"/>
</dbReference>
<dbReference type="InterPro" id="IPR023214">
    <property type="entry name" value="HAD_sf"/>
</dbReference>
<accession>A0ABV3TNW6</accession>
<dbReference type="InterPro" id="IPR051600">
    <property type="entry name" value="Beta-PGM-like"/>
</dbReference>
<dbReference type="Gene3D" id="3.40.50.1000">
    <property type="entry name" value="HAD superfamily/HAD-like"/>
    <property type="match status" value="1"/>
</dbReference>